<organism evidence="1 2">
    <name type="scientific">Pedobacter alpinus</name>
    <dbReference type="NCBI Taxonomy" id="1590643"/>
    <lineage>
        <taxon>Bacteria</taxon>
        <taxon>Pseudomonadati</taxon>
        <taxon>Bacteroidota</taxon>
        <taxon>Sphingobacteriia</taxon>
        <taxon>Sphingobacteriales</taxon>
        <taxon>Sphingobacteriaceae</taxon>
        <taxon>Pedobacter</taxon>
    </lineage>
</organism>
<protein>
    <recommendedName>
        <fullName evidence="3">Lipoprotein</fullName>
    </recommendedName>
</protein>
<proteinExistence type="predicted"/>
<dbReference type="EMBL" id="JBHULV010000009">
    <property type="protein sequence ID" value="MFD2730884.1"/>
    <property type="molecule type" value="Genomic_DNA"/>
</dbReference>
<evidence type="ECO:0000313" key="1">
    <source>
        <dbReference type="EMBL" id="MFD2730884.1"/>
    </source>
</evidence>
<sequence length="121" mass="13966">MKQVKLLMLCFVIIFIGCRPLKNLSPMTYSIEPIEKNEFAKLDGSYNDVQDTVFGEMEHFPKRGKDENSRRLLDRLFIFYPNNAYDKGTIVDIKFTSNRKATISAYQNGTVLFTKNIQGKS</sequence>
<evidence type="ECO:0008006" key="3">
    <source>
        <dbReference type="Google" id="ProtNLM"/>
    </source>
</evidence>
<gene>
    <name evidence="1" type="ORF">ACFSSE_04140</name>
</gene>
<comment type="caution">
    <text evidence="1">The sequence shown here is derived from an EMBL/GenBank/DDBJ whole genome shotgun (WGS) entry which is preliminary data.</text>
</comment>
<keyword evidence="2" id="KW-1185">Reference proteome</keyword>
<reference evidence="2" key="1">
    <citation type="journal article" date="2019" name="Int. J. Syst. Evol. Microbiol.">
        <title>The Global Catalogue of Microorganisms (GCM) 10K type strain sequencing project: providing services to taxonomists for standard genome sequencing and annotation.</title>
        <authorList>
            <consortium name="The Broad Institute Genomics Platform"/>
            <consortium name="The Broad Institute Genome Sequencing Center for Infectious Disease"/>
            <person name="Wu L."/>
            <person name="Ma J."/>
        </authorList>
    </citation>
    <scope>NUCLEOTIDE SEQUENCE [LARGE SCALE GENOMIC DNA]</scope>
    <source>
        <strain evidence="2">KCTC 42456</strain>
    </source>
</reference>
<dbReference type="RefSeq" id="WP_379046438.1">
    <property type="nucleotide sequence ID" value="NZ_JBHSKW010000059.1"/>
</dbReference>
<dbReference type="Proteomes" id="UP001597546">
    <property type="component" value="Unassembled WGS sequence"/>
</dbReference>
<evidence type="ECO:0000313" key="2">
    <source>
        <dbReference type="Proteomes" id="UP001597546"/>
    </source>
</evidence>
<accession>A0ABW5TPN1</accession>
<name>A0ABW5TPN1_9SPHI</name>
<dbReference type="PROSITE" id="PS51257">
    <property type="entry name" value="PROKAR_LIPOPROTEIN"/>
    <property type="match status" value="1"/>
</dbReference>